<dbReference type="HOGENOM" id="CLU_2670001_0_0_12"/>
<reference evidence="1" key="1">
    <citation type="submission" date="2012-01" db="EMBL/GenBank/DDBJ databases">
        <title>The Genome Sequence of Treponema denticola OTK.</title>
        <authorList>
            <consortium name="The Broad Institute Genome Sequencing Platform"/>
            <person name="Earl A."/>
            <person name="Ward D."/>
            <person name="Feldgarden M."/>
            <person name="Gevers D."/>
            <person name="Blanton J.M."/>
            <person name="Fenno C.J."/>
            <person name="Baranova O.V."/>
            <person name="Mathney J."/>
            <person name="Dewhirst F.E."/>
            <person name="Izard J."/>
            <person name="Young S.K."/>
            <person name="Zeng Q."/>
            <person name="Gargeya S."/>
            <person name="Fitzgerald M."/>
            <person name="Haas B."/>
            <person name="Abouelleil A."/>
            <person name="Alvarado L."/>
            <person name="Arachchi H.M."/>
            <person name="Berlin A."/>
            <person name="Chapman S.B."/>
            <person name="Gearin G."/>
            <person name="Goldberg J."/>
            <person name="Griggs A."/>
            <person name="Gujja S."/>
            <person name="Hansen M."/>
            <person name="Heiman D."/>
            <person name="Howarth C."/>
            <person name="Larimer J."/>
            <person name="Lui A."/>
            <person name="MacDonald P.J.P."/>
            <person name="McCowen C."/>
            <person name="Montmayeur A."/>
            <person name="Murphy C."/>
            <person name="Neiman D."/>
            <person name="Pearson M."/>
            <person name="Priest M."/>
            <person name="Roberts A."/>
            <person name="Saif S."/>
            <person name="Shea T."/>
            <person name="Sisk P."/>
            <person name="Stolte C."/>
            <person name="Sykes S."/>
            <person name="Wortman J."/>
            <person name="Nusbaum C."/>
            <person name="Birren B."/>
        </authorList>
    </citation>
    <scope>NUCLEOTIDE SEQUENCE [LARGE SCALE GENOMIC DNA]</scope>
    <source>
        <strain evidence="1">OTK</strain>
    </source>
</reference>
<evidence type="ECO:0000313" key="1">
    <source>
        <dbReference type="EMBL" id="EMB23303.1"/>
    </source>
</evidence>
<dbReference type="Proteomes" id="UP000011701">
    <property type="component" value="Chromosome"/>
</dbReference>
<accession>A0A0F6MQC9</accession>
<dbReference type="AlphaFoldDB" id="A0A0F6MQC9"/>
<organism evidence="1">
    <name type="scientific">Treponema denticola OTK</name>
    <dbReference type="NCBI Taxonomy" id="999434"/>
    <lineage>
        <taxon>Bacteria</taxon>
        <taxon>Pseudomonadati</taxon>
        <taxon>Spirochaetota</taxon>
        <taxon>Spirochaetia</taxon>
        <taxon>Spirochaetales</taxon>
        <taxon>Treponemataceae</taxon>
        <taxon>Treponema</taxon>
    </lineage>
</organism>
<comment type="caution">
    <text evidence="1">The sequence shown here is derived from an EMBL/GenBank/DDBJ whole genome shotgun (WGS) entry which is preliminary data.</text>
</comment>
<dbReference type="EMBL" id="AGDY01000004">
    <property type="protein sequence ID" value="EMB23303.1"/>
    <property type="molecule type" value="Genomic_DNA"/>
</dbReference>
<protein>
    <submittedName>
        <fullName evidence="1">Uncharacterized protein</fullName>
    </submittedName>
</protein>
<sequence>MLLMTSCVTRTRIEYVYENYDIVFPQFPAPLPVEFNEEDGTVKMPLWYWEKIAEYKIEIDAIEKYFSEAEKLKKK</sequence>
<gene>
    <name evidence="1" type="ORF">HMPREF9723_00441</name>
</gene>
<name>A0A0F6MQC9_TREDN</name>
<proteinExistence type="predicted"/>